<evidence type="ECO:0000256" key="2">
    <source>
        <dbReference type="ARBA" id="ARBA00023125"/>
    </source>
</evidence>
<dbReference type="InterPro" id="IPR011711">
    <property type="entry name" value="GntR_C"/>
</dbReference>
<dbReference type="SMART" id="SM00345">
    <property type="entry name" value="HTH_GNTR"/>
    <property type="match status" value="1"/>
</dbReference>
<comment type="caution">
    <text evidence="5">The sequence shown here is derived from an EMBL/GenBank/DDBJ whole genome shotgun (WGS) entry which is preliminary data.</text>
</comment>
<dbReference type="Gene3D" id="1.10.10.10">
    <property type="entry name" value="Winged helix-like DNA-binding domain superfamily/Winged helix DNA-binding domain"/>
    <property type="match status" value="1"/>
</dbReference>
<name>A0ABW7AKF9_9ACTN</name>
<keyword evidence="3" id="KW-0804">Transcription</keyword>
<dbReference type="Pfam" id="PF00392">
    <property type="entry name" value="GntR"/>
    <property type="match status" value="1"/>
</dbReference>
<evidence type="ECO:0000313" key="5">
    <source>
        <dbReference type="EMBL" id="MFG1707853.1"/>
    </source>
</evidence>
<dbReference type="InterPro" id="IPR000524">
    <property type="entry name" value="Tscrpt_reg_HTH_GntR"/>
</dbReference>
<dbReference type="EMBL" id="JBICRM010000023">
    <property type="protein sequence ID" value="MFG1707853.1"/>
    <property type="molecule type" value="Genomic_DNA"/>
</dbReference>
<proteinExistence type="predicted"/>
<dbReference type="SUPFAM" id="SSF46785">
    <property type="entry name" value="Winged helix' DNA-binding domain"/>
    <property type="match status" value="1"/>
</dbReference>
<dbReference type="InterPro" id="IPR036390">
    <property type="entry name" value="WH_DNA-bd_sf"/>
</dbReference>
<reference evidence="5 6" key="1">
    <citation type="submission" date="2024-10" db="EMBL/GenBank/DDBJ databases">
        <authorList>
            <person name="Topkara A.R."/>
            <person name="Saygin H."/>
        </authorList>
    </citation>
    <scope>NUCLEOTIDE SEQUENCE [LARGE SCALE GENOMIC DNA]</scope>
    <source>
        <strain evidence="5 6">M3C6</strain>
    </source>
</reference>
<dbReference type="InterPro" id="IPR008920">
    <property type="entry name" value="TF_FadR/GntR_C"/>
</dbReference>
<evidence type="ECO:0000256" key="3">
    <source>
        <dbReference type="ARBA" id="ARBA00023163"/>
    </source>
</evidence>
<protein>
    <submittedName>
        <fullName evidence="5">GntR family transcriptional regulator</fullName>
    </submittedName>
</protein>
<keyword evidence="1" id="KW-0805">Transcription regulation</keyword>
<dbReference type="Pfam" id="PF07729">
    <property type="entry name" value="FCD"/>
    <property type="match status" value="1"/>
</dbReference>
<evidence type="ECO:0000259" key="4">
    <source>
        <dbReference type="PROSITE" id="PS50949"/>
    </source>
</evidence>
<dbReference type="InterPro" id="IPR036388">
    <property type="entry name" value="WH-like_DNA-bd_sf"/>
</dbReference>
<dbReference type="Proteomes" id="UP001603978">
    <property type="component" value="Unassembled WGS sequence"/>
</dbReference>
<evidence type="ECO:0000256" key="1">
    <source>
        <dbReference type="ARBA" id="ARBA00023015"/>
    </source>
</evidence>
<gene>
    <name evidence="5" type="ORF">ACFLIM_32065</name>
</gene>
<dbReference type="SMART" id="SM00895">
    <property type="entry name" value="FCD"/>
    <property type="match status" value="1"/>
</dbReference>
<evidence type="ECO:0000313" key="6">
    <source>
        <dbReference type="Proteomes" id="UP001603978"/>
    </source>
</evidence>
<dbReference type="SUPFAM" id="SSF48008">
    <property type="entry name" value="GntR ligand-binding domain-like"/>
    <property type="match status" value="1"/>
</dbReference>
<feature type="domain" description="HTH gntR-type" evidence="4">
    <location>
        <begin position="14"/>
        <end position="81"/>
    </location>
</feature>
<dbReference type="CDD" id="cd07377">
    <property type="entry name" value="WHTH_GntR"/>
    <property type="match status" value="1"/>
</dbReference>
<dbReference type="RefSeq" id="WP_393171865.1">
    <property type="nucleotide sequence ID" value="NZ_JBICRM010000023.1"/>
</dbReference>
<organism evidence="5 6">
    <name type="scientific">Nonomuraea marmarensis</name>
    <dbReference type="NCBI Taxonomy" id="3351344"/>
    <lineage>
        <taxon>Bacteria</taxon>
        <taxon>Bacillati</taxon>
        <taxon>Actinomycetota</taxon>
        <taxon>Actinomycetes</taxon>
        <taxon>Streptosporangiales</taxon>
        <taxon>Streptosporangiaceae</taxon>
        <taxon>Nonomuraea</taxon>
    </lineage>
</organism>
<dbReference type="PANTHER" id="PTHR43537">
    <property type="entry name" value="TRANSCRIPTIONAL REGULATOR, GNTR FAMILY"/>
    <property type="match status" value="1"/>
</dbReference>
<keyword evidence="2" id="KW-0238">DNA-binding</keyword>
<sequence length="227" mass="24645">MTASPRLPPIGSRPRLRTRVAHALRAALVAGQLGPGEIHSAPVLAARFGVSATPVREAMLDLVKEGLVEIVPNKGFRVTELSDRQLDEITDIRLLLEVPTTVRAAASLAERDLAELRTMAQLIVAAAREKDLIAYVEHDRRFHLELLSAGGNRQLLELVGDLRARSRLYGLTKLADSGELTASALEHVQLLDLIAAGDLPSLDRLIMAHIGHVRGSWAGRDEPPRPA</sequence>
<accession>A0ABW7AKF9</accession>
<dbReference type="PROSITE" id="PS50949">
    <property type="entry name" value="HTH_GNTR"/>
    <property type="match status" value="1"/>
</dbReference>
<keyword evidence="6" id="KW-1185">Reference proteome</keyword>
<dbReference type="Gene3D" id="1.20.120.530">
    <property type="entry name" value="GntR ligand-binding domain-like"/>
    <property type="match status" value="1"/>
</dbReference>
<dbReference type="PANTHER" id="PTHR43537:SF45">
    <property type="entry name" value="GNTR FAMILY REGULATORY PROTEIN"/>
    <property type="match status" value="1"/>
</dbReference>